<dbReference type="AlphaFoldDB" id="A0A0D2M8Z4"/>
<dbReference type="GO" id="GO:0010181">
    <property type="term" value="F:FMN binding"/>
    <property type="evidence" value="ECO:0007669"/>
    <property type="project" value="InterPro"/>
</dbReference>
<gene>
    <name evidence="3" type="ORF">MNEG_8233</name>
</gene>
<evidence type="ECO:0000256" key="1">
    <source>
        <dbReference type="SAM" id="MobiDB-lite"/>
    </source>
</evidence>
<dbReference type="UniPathway" id="UPA01068">
    <property type="reaction ID" value="UER00304"/>
</dbReference>
<dbReference type="GeneID" id="25741109"/>
<keyword evidence="4" id="KW-1185">Reference proteome</keyword>
<proteinExistence type="predicted"/>
<dbReference type="Gene3D" id="2.30.110.10">
    <property type="entry name" value="Electron Transport, Fmn-binding Protein, Chain A"/>
    <property type="match status" value="1"/>
</dbReference>
<feature type="compositionally biased region" description="Low complexity" evidence="1">
    <location>
        <begin position="287"/>
        <end position="304"/>
    </location>
</feature>
<protein>
    <submittedName>
        <fullName evidence="3">Pyridoxamine 5'-phosphate oxidase-related, FMN-binding protein</fullName>
    </submittedName>
</protein>
<dbReference type="SUPFAM" id="SSF50475">
    <property type="entry name" value="FMN-binding split barrel"/>
    <property type="match status" value="1"/>
</dbReference>
<dbReference type="EMBL" id="KK101759">
    <property type="protein sequence ID" value="KIY99729.1"/>
    <property type="molecule type" value="Genomic_DNA"/>
</dbReference>
<feature type="compositionally biased region" description="Polar residues" evidence="1">
    <location>
        <begin position="217"/>
        <end position="247"/>
    </location>
</feature>
<feature type="compositionally biased region" description="Low complexity" evidence="1">
    <location>
        <begin position="184"/>
        <end position="206"/>
    </location>
</feature>
<organism evidence="3 4">
    <name type="scientific">Monoraphidium neglectum</name>
    <dbReference type="NCBI Taxonomy" id="145388"/>
    <lineage>
        <taxon>Eukaryota</taxon>
        <taxon>Viridiplantae</taxon>
        <taxon>Chlorophyta</taxon>
        <taxon>core chlorophytes</taxon>
        <taxon>Chlorophyceae</taxon>
        <taxon>CS clade</taxon>
        <taxon>Sphaeropleales</taxon>
        <taxon>Selenastraceae</taxon>
        <taxon>Monoraphidium</taxon>
    </lineage>
</organism>
<name>A0A0D2M8Z4_9CHLO</name>
<feature type="region of interest" description="Disordered" evidence="1">
    <location>
        <begin position="1"/>
        <end position="115"/>
    </location>
</feature>
<dbReference type="Proteomes" id="UP000054498">
    <property type="component" value="Unassembled WGS sequence"/>
</dbReference>
<dbReference type="RefSeq" id="XP_013898749.1">
    <property type="nucleotide sequence ID" value="XM_014043295.1"/>
</dbReference>
<dbReference type="OrthoDB" id="434253at2759"/>
<reference evidence="3 4" key="1">
    <citation type="journal article" date="2013" name="BMC Genomics">
        <title>Reconstruction of the lipid metabolism for the microalga Monoraphidium neglectum from its genome sequence reveals characteristics suitable for biofuel production.</title>
        <authorList>
            <person name="Bogen C."/>
            <person name="Al-Dilaimi A."/>
            <person name="Albersmeier A."/>
            <person name="Wichmann J."/>
            <person name="Grundmann M."/>
            <person name="Rupp O."/>
            <person name="Lauersen K.J."/>
            <person name="Blifernez-Klassen O."/>
            <person name="Kalinowski J."/>
            <person name="Goesmann A."/>
            <person name="Mussgnug J.H."/>
            <person name="Kruse O."/>
        </authorList>
    </citation>
    <scope>NUCLEOTIDE SEQUENCE [LARGE SCALE GENOMIC DNA]</scope>
    <source>
        <strain evidence="3 4">SAG 48.87</strain>
    </source>
</reference>
<feature type="region of interest" description="Disordered" evidence="1">
    <location>
        <begin position="560"/>
        <end position="605"/>
    </location>
</feature>
<dbReference type="Pfam" id="PF12766">
    <property type="entry name" value="Pyridox_oxase_2"/>
    <property type="match status" value="1"/>
</dbReference>
<feature type="compositionally biased region" description="Pro residues" evidence="1">
    <location>
        <begin position="55"/>
        <end position="78"/>
    </location>
</feature>
<dbReference type="KEGG" id="mng:MNEG_8233"/>
<dbReference type="InterPro" id="IPR024624">
    <property type="entry name" value="Pyridox_Oxase_Alr4036_FMN-bd"/>
</dbReference>
<dbReference type="PANTHER" id="PTHR28243:SF1">
    <property type="entry name" value="PYRIDOXAMINE 5'-PHOSPHATE OXIDASE ALR4036 FAMILY FMN-BINDING DOMAIN-CONTAINING PROTEIN"/>
    <property type="match status" value="1"/>
</dbReference>
<feature type="region of interest" description="Disordered" evidence="1">
    <location>
        <begin position="265"/>
        <end position="315"/>
    </location>
</feature>
<feature type="compositionally biased region" description="Gly residues" evidence="1">
    <location>
        <begin position="103"/>
        <end position="112"/>
    </location>
</feature>
<evidence type="ECO:0000313" key="4">
    <source>
        <dbReference type="Proteomes" id="UP000054498"/>
    </source>
</evidence>
<accession>A0A0D2M8Z4</accession>
<sequence length="605" mass="63340">MAQQVPEDRSGRHAAVRQLAESMGMELPPLDLDEDLALTDPSEGAGDATTWAARAPPPAAAAPRAPSPSAPYPGPPSRSPREGEVSLAGWNPDSSRRASSSAGAGGGDGGGDVEARSDYAEQVAVLLEERDGLVDRLLLTTQKLHVAEAKQREGEAANAQVHALLTQLQDCLRRAEAERDRAQKQLQQQALQARRGGASPGSGALSPLPPLPPLDTGSRQLSSGSPSMALSPQASLSHPSLIPNDSGTPTMASLVALAKEAASALPKQQGAQAPGSPSGKHGGGAVAAGLGVAQHLQQQDQQSLTGGGGSLPPGDLQRRVQELEAALRGLEQERVSEERTLSRLLGRGAGVGLNAMLSQVKAPPRGLRSTMSAAPTVPQWRTMLQRSLGKNRSLAYARYVQLATVRPDGRPANRTVVFRGFLDGADSLTFVTDRRSNKVSEVASNPAAEVAWYLPITREQYRISGRLDIVQAGRDDAQLSAARAKAWSSMSDAARLQFLWPHPGLPRLPEDEGLFLQPAPESAGEPVSDFCLVVLHVDEVDYINLKQNRRISFARAAAAGSQGGEGQGPAGATLGEATSGGDGEGEVPLEVPQPTPGWTATEVNP</sequence>
<dbReference type="PANTHER" id="PTHR28243">
    <property type="entry name" value="AGL049CP"/>
    <property type="match status" value="1"/>
</dbReference>
<evidence type="ECO:0000313" key="3">
    <source>
        <dbReference type="EMBL" id="KIY99729.1"/>
    </source>
</evidence>
<dbReference type="STRING" id="145388.A0A0D2M8Z4"/>
<feature type="compositionally biased region" description="Polar residues" evidence="1">
    <location>
        <begin position="596"/>
        <end position="605"/>
    </location>
</feature>
<feature type="region of interest" description="Disordered" evidence="1">
    <location>
        <begin position="179"/>
        <end position="247"/>
    </location>
</feature>
<evidence type="ECO:0000259" key="2">
    <source>
        <dbReference type="Pfam" id="PF12766"/>
    </source>
</evidence>
<dbReference type="InterPro" id="IPR012349">
    <property type="entry name" value="Split_barrel_FMN-bd"/>
</dbReference>
<feature type="compositionally biased region" description="Basic and acidic residues" evidence="1">
    <location>
        <begin position="1"/>
        <end position="11"/>
    </location>
</feature>
<feature type="domain" description="Pyridoxamine 5'-phosphate oxidase Alr4036 family FMN-binding" evidence="2">
    <location>
        <begin position="378"/>
        <end position="470"/>
    </location>
</feature>